<dbReference type="PANTHER" id="PTHR34296">
    <property type="entry name" value="TRANSCRIPTIONAL ACTIVATOR PROTEIN MED"/>
    <property type="match status" value="1"/>
</dbReference>
<keyword evidence="6" id="KW-0997">Cell inner membrane</keyword>
<dbReference type="InterPro" id="IPR050957">
    <property type="entry name" value="BMP_lipoprotein"/>
</dbReference>
<dbReference type="PANTHER" id="PTHR34296:SF2">
    <property type="entry name" value="ABC TRANSPORTER GUANOSINE-BINDING PROTEIN NUPN"/>
    <property type="match status" value="1"/>
</dbReference>
<dbReference type="PATRIC" id="fig|1313292.3.peg.404"/>
<evidence type="ECO:0000256" key="7">
    <source>
        <dbReference type="ARBA" id="ARBA00022729"/>
    </source>
</evidence>
<reference evidence="12" key="1">
    <citation type="submission" date="2013-04" db="EMBL/GenBank/DDBJ databases">
        <title>Comparative Genomics of Relapsing Fever Spirochetes.</title>
        <authorList>
            <person name="Schwan T.G."/>
            <person name="Raffel S.J."/>
            <person name="Porcella S.F."/>
            <person name="Martens C.A."/>
            <person name="Bruno D.P."/>
            <person name="Ricklefs S.M."/>
            <person name="Barbian K.B."/>
        </authorList>
    </citation>
    <scope>NUCLEOTIDE SEQUENCE [LARGE SCALE GENOMIC DNA]</scope>
    <source>
        <strain evidence="12">Co53</strain>
    </source>
</reference>
<dbReference type="Gene3D" id="3.40.50.2300">
    <property type="match status" value="2"/>
</dbReference>
<dbReference type="CDD" id="cd06354">
    <property type="entry name" value="PBP1_PrnA-like"/>
    <property type="match status" value="1"/>
</dbReference>
<dbReference type="EMBL" id="CP005745">
    <property type="protein sequence ID" value="AHH10555.1"/>
    <property type="molecule type" value="Genomic_DNA"/>
</dbReference>
<keyword evidence="9" id="KW-0564">Palmitate</keyword>
<dbReference type="STRING" id="1313292.BCO_0077000"/>
<dbReference type="eggNOG" id="COG1744">
    <property type="taxonomic scope" value="Bacteria"/>
</dbReference>
<evidence type="ECO:0000256" key="8">
    <source>
        <dbReference type="ARBA" id="ARBA00023136"/>
    </source>
</evidence>
<protein>
    <submittedName>
        <fullName evidence="12">Nucleoside-binding protein</fullName>
    </submittedName>
</protein>
<evidence type="ECO:0000313" key="13">
    <source>
        <dbReference type="Proteomes" id="UP000019330"/>
    </source>
</evidence>
<evidence type="ECO:0000256" key="3">
    <source>
        <dbReference type="ARBA" id="ARBA00011245"/>
    </source>
</evidence>
<evidence type="ECO:0000256" key="4">
    <source>
        <dbReference type="ARBA" id="ARBA00022448"/>
    </source>
</evidence>
<keyword evidence="8" id="KW-0472">Membrane</keyword>
<comment type="subunit">
    <text evidence="3">Monomer.</text>
</comment>
<dbReference type="OrthoDB" id="9769871at2"/>
<keyword evidence="4" id="KW-0813">Transport</keyword>
<keyword evidence="10" id="KW-0449">Lipoprotein</keyword>
<dbReference type="InterPro" id="IPR003760">
    <property type="entry name" value="PnrA-like"/>
</dbReference>
<sequence>MNNRFIVFICVVLAFLGCDKKSLTSKSLQRPIISLIFDGTFGNDASNGTKMLEEDFEVEIVEKLSTSVAYASDLEALKDKGSSIVWGIGFSLQEAIEQAATLNKDINYGAIDIAYKDHVNFPDNLLGISFKVEEAAFLAGYLAAKTSKTGKIGFLGGIEGIVFDAFRYGYEAGAKYANKDIELNSQYVGTFSDLSLARTVALRMYKDGSDVIFVAAGLACLGAIEVAKELGAGHYIIGVDQDQSYLAPDNVLTSVINSVGNSIYEITKHYLKTNSFDGGKVLKLGIKDGSVSIIKHDSKIKDDIRVELEDIEDKIRGGVITVPRNLDEYNRFLDIYSLLN</sequence>
<dbReference type="SUPFAM" id="SSF53822">
    <property type="entry name" value="Periplasmic binding protein-like I"/>
    <property type="match status" value="1"/>
</dbReference>
<dbReference type="HOGENOM" id="CLU_038813_0_2_12"/>
<keyword evidence="7" id="KW-0732">Signal</keyword>
<dbReference type="GO" id="GO:0005886">
    <property type="term" value="C:plasma membrane"/>
    <property type="evidence" value="ECO:0007669"/>
    <property type="project" value="UniProtKB-SubCell"/>
</dbReference>
<dbReference type="RefSeq" id="WP_025408025.1">
    <property type="nucleotide sequence ID" value="NZ_CP005745.1"/>
</dbReference>
<evidence type="ECO:0000256" key="5">
    <source>
        <dbReference type="ARBA" id="ARBA00022475"/>
    </source>
</evidence>
<dbReference type="AlphaFoldDB" id="W5SUF3"/>
<keyword evidence="13" id="KW-1185">Reference proteome</keyword>
<keyword evidence="5" id="KW-1003">Cell membrane</keyword>
<comment type="subcellular location">
    <subcellularLocation>
        <location evidence="1">Cell inner membrane</location>
        <topology evidence="1">Lipid-anchor</topology>
    </subcellularLocation>
</comment>
<evidence type="ECO:0000259" key="11">
    <source>
        <dbReference type="Pfam" id="PF02608"/>
    </source>
</evidence>
<evidence type="ECO:0000256" key="9">
    <source>
        <dbReference type="ARBA" id="ARBA00023139"/>
    </source>
</evidence>
<dbReference type="PROSITE" id="PS51257">
    <property type="entry name" value="PROKAR_LIPOPROTEIN"/>
    <property type="match status" value="1"/>
</dbReference>
<evidence type="ECO:0000256" key="1">
    <source>
        <dbReference type="ARBA" id="ARBA00004519"/>
    </source>
</evidence>
<dbReference type="Pfam" id="PF02608">
    <property type="entry name" value="Bmp"/>
    <property type="match status" value="1"/>
</dbReference>
<name>W5SUF3_9SPIR</name>
<evidence type="ECO:0000256" key="6">
    <source>
        <dbReference type="ARBA" id="ARBA00022519"/>
    </source>
</evidence>
<dbReference type="Proteomes" id="UP000019330">
    <property type="component" value="Chromosome"/>
</dbReference>
<proteinExistence type="inferred from homology"/>
<organism evidence="12 13">
    <name type="scientific">Borrelia coriaceae ATCC 43381</name>
    <dbReference type="NCBI Taxonomy" id="1408429"/>
    <lineage>
        <taxon>Bacteria</taxon>
        <taxon>Pseudomonadati</taxon>
        <taxon>Spirochaetota</taxon>
        <taxon>Spirochaetia</taxon>
        <taxon>Spirochaetales</taxon>
        <taxon>Borreliaceae</taxon>
        <taxon>Borrelia</taxon>
    </lineage>
</organism>
<feature type="domain" description="ABC transporter substrate-binding protein PnrA-like" evidence="11">
    <location>
        <begin position="36"/>
        <end position="325"/>
    </location>
</feature>
<gene>
    <name evidence="12" type="ORF">BCO_0077000</name>
</gene>
<comment type="similarity">
    <text evidence="2">Belongs to the BMP lipoprotein family.</text>
</comment>
<evidence type="ECO:0000256" key="2">
    <source>
        <dbReference type="ARBA" id="ARBA00008610"/>
    </source>
</evidence>
<evidence type="ECO:0000313" key="12">
    <source>
        <dbReference type="EMBL" id="AHH10555.1"/>
    </source>
</evidence>
<accession>W5SUF3</accession>
<evidence type="ECO:0000256" key="10">
    <source>
        <dbReference type="ARBA" id="ARBA00023288"/>
    </source>
</evidence>
<dbReference type="InterPro" id="IPR028082">
    <property type="entry name" value="Peripla_BP_I"/>
</dbReference>